<feature type="signal peptide" evidence="2">
    <location>
        <begin position="1"/>
        <end position="25"/>
    </location>
</feature>
<gene>
    <name evidence="3" type="ORF">E2980_08910</name>
</gene>
<dbReference type="OrthoDB" id="137129at2"/>
<dbReference type="Gene3D" id="2.120.10.30">
    <property type="entry name" value="TolB, C-terminal domain"/>
    <property type="match status" value="2"/>
</dbReference>
<evidence type="ECO:0000256" key="1">
    <source>
        <dbReference type="ARBA" id="ARBA00009820"/>
    </source>
</evidence>
<reference evidence="3 4" key="1">
    <citation type="submission" date="2019-03" db="EMBL/GenBank/DDBJ databases">
        <title>Cohnella endophytica sp. nov., a novel endophytic bacterium isolated from bark of Sonneratia apetala.</title>
        <authorList>
            <person name="Tuo L."/>
        </authorList>
    </citation>
    <scope>NUCLEOTIDE SEQUENCE [LARGE SCALE GENOMIC DNA]</scope>
    <source>
        <strain evidence="3 4">CCTCC AB 208254</strain>
    </source>
</reference>
<dbReference type="PANTHER" id="PTHR36842:SF1">
    <property type="entry name" value="PROTEIN TOLB"/>
    <property type="match status" value="1"/>
</dbReference>
<dbReference type="AlphaFoldDB" id="A0A4Y8M5Q6"/>
<keyword evidence="2" id="KW-0732">Signal</keyword>
<evidence type="ECO:0008006" key="5">
    <source>
        <dbReference type="Google" id="ProtNLM"/>
    </source>
</evidence>
<sequence>MPLKKTFRQLSLSALLLLTLVGCQLQDTVVGDRNETPNNKRITVIENPERTTYEESVVDALVRLDDVRGLDWLDEEEIIVDKENRDFGTPEKADGLDWYPHNIYVQSLESGVQTPLLQANEHQGYAQVNPDRTQIFYKTFFLQSNTGKGYLYDIPSRKAQSFTDIDAMDVQNGRWVDNESVVYATIDGKIYLASMGSSAPRLLLDSQIPFVTNLAYMNGRLYYSSLKGSLYVKESEEKPQILPISNVVWMVPSPDEQRLAIVRRIKSGDMELLITDLKGETLFAIAQDSQIFGTAWSPDGNKLAYAGITSNGTARGIYVSNSSTGLSAPLTVDVKFIADPLRWSPTGTRLMVSSTQPDDQSRLNRYVTYLVRVSGS</sequence>
<proteinExistence type="inferred from homology"/>
<evidence type="ECO:0000313" key="3">
    <source>
        <dbReference type="EMBL" id="TFE27891.1"/>
    </source>
</evidence>
<dbReference type="Proteomes" id="UP000297900">
    <property type="component" value="Unassembled WGS sequence"/>
</dbReference>
<dbReference type="InterPro" id="IPR011042">
    <property type="entry name" value="6-blade_b-propeller_TolB-like"/>
</dbReference>
<dbReference type="EMBL" id="SOMN01000008">
    <property type="protein sequence ID" value="TFE27891.1"/>
    <property type="molecule type" value="Genomic_DNA"/>
</dbReference>
<dbReference type="PANTHER" id="PTHR36842">
    <property type="entry name" value="PROTEIN TOLB HOMOLOG"/>
    <property type="match status" value="1"/>
</dbReference>
<dbReference type="RefSeq" id="WP_135151835.1">
    <property type="nucleotide sequence ID" value="NZ_SOMN01000008.1"/>
</dbReference>
<comment type="similarity">
    <text evidence="1">Belongs to the TolB family.</text>
</comment>
<dbReference type="PROSITE" id="PS51257">
    <property type="entry name" value="PROKAR_LIPOPROTEIN"/>
    <property type="match status" value="1"/>
</dbReference>
<comment type="caution">
    <text evidence="3">The sequence shown here is derived from an EMBL/GenBank/DDBJ whole genome shotgun (WGS) entry which is preliminary data.</text>
</comment>
<evidence type="ECO:0000256" key="2">
    <source>
        <dbReference type="SAM" id="SignalP"/>
    </source>
</evidence>
<feature type="chain" id="PRO_5038546908" description="TolB protein" evidence="2">
    <location>
        <begin position="26"/>
        <end position="376"/>
    </location>
</feature>
<protein>
    <recommendedName>
        <fullName evidence="5">TolB protein</fullName>
    </recommendedName>
</protein>
<organism evidence="3 4">
    <name type="scientific">Cohnella luojiensis</name>
    <dbReference type="NCBI Taxonomy" id="652876"/>
    <lineage>
        <taxon>Bacteria</taxon>
        <taxon>Bacillati</taxon>
        <taxon>Bacillota</taxon>
        <taxon>Bacilli</taxon>
        <taxon>Bacillales</taxon>
        <taxon>Paenibacillaceae</taxon>
        <taxon>Cohnella</taxon>
    </lineage>
</organism>
<evidence type="ECO:0000313" key="4">
    <source>
        <dbReference type="Proteomes" id="UP000297900"/>
    </source>
</evidence>
<dbReference type="SUPFAM" id="SSF82171">
    <property type="entry name" value="DPP6 N-terminal domain-like"/>
    <property type="match status" value="1"/>
</dbReference>
<dbReference type="InterPro" id="IPR011659">
    <property type="entry name" value="WD40"/>
</dbReference>
<keyword evidence="4" id="KW-1185">Reference proteome</keyword>
<dbReference type="Pfam" id="PF07676">
    <property type="entry name" value="PD40"/>
    <property type="match status" value="1"/>
</dbReference>
<name>A0A4Y8M5Q6_9BACL</name>
<accession>A0A4Y8M5Q6</accession>